<name>A0ABX7VMF7_9BACI</name>
<dbReference type="RefSeq" id="WP_209366525.1">
    <property type="nucleotide sequence ID" value="NZ_CP046956.1"/>
</dbReference>
<keyword evidence="2" id="KW-1185">Reference proteome</keyword>
<sequence length="92" mass="10529">MAKHELWPILSGAISRYIADNEAEISDKEIIDLSILQLLIEMKSDREEWGSEKRASVTEGLPVDVEKELETAIETNKRQFIQLIESLQSKTE</sequence>
<evidence type="ECO:0000313" key="2">
    <source>
        <dbReference type="Proteomes" id="UP000665043"/>
    </source>
</evidence>
<evidence type="ECO:0000313" key="1">
    <source>
        <dbReference type="EMBL" id="QTM97999.1"/>
    </source>
</evidence>
<proteinExistence type="predicted"/>
<organism evidence="1 2">
    <name type="scientific">Sediminibacillus dalangtanensis</name>
    <dbReference type="NCBI Taxonomy" id="2729421"/>
    <lineage>
        <taxon>Bacteria</taxon>
        <taxon>Bacillati</taxon>
        <taxon>Bacillota</taxon>
        <taxon>Bacilli</taxon>
        <taxon>Bacillales</taxon>
        <taxon>Bacillaceae</taxon>
        <taxon>Sediminibacillus</taxon>
    </lineage>
</organism>
<dbReference type="Proteomes" id="UP000665043">
    <property type="component" value="Chromosome"/>
</dbReference>
<reference evidence="1 2" key="1">
    <citation type="submission" date="2019-12" db="EMBL/GenBank/DDBJ databases">
        <title>The whole genome sequencing of a strain isolated from a Mars analog, Dalangtan Playa.</title>
        <authorList>
            <person name="Huang T."/>
        </authorList>
    </citation>
    <scope>NUCLEOTIDE SEQUENCE [LARGE SCALE GENOMIC DNA]</scope>
    <source>
        <strain evidence="1 2">DP4-553-S</strain>
    </source>
</reference>
<gene>
    <name evidence="1" type="ORF">ERJ70_00860</name>
</gene>
<dbReference type="EMBL" id="CP046956">
    <property type="protein sequence ID" value="QTM97999.1"/>
    <property type="molecule type" value="Genomic_DNA"/>
</dbReference>
<protein>
    <submittedName>
        <fullName evidence="1">Uncharacterized protein</fullName>
    </submittedName>
</protein>
<accession>A0ABX7VMF7</accession>